<accession>A0A4R7S7G1</accession>
<dbReference type="AlphaFoldDB" id="A0A4R7S7G1"/>
<keyword evidence="1" id="KW-0472">Membrane</keyword>
<reference evidence="3 4" key="1">
    <citation type="submission" date="2019-03" db="EMBL/GenBank/DDBJ databases">
        <title>Genomic Encyclopedia of Archaeal and Bacterial Type Strains, Phase II (KMG-II): from individual species to whole genera.</title>
        <authorList>
            <person name="Goeker M."/>
        </authorList>
    </citation>
    <scope>NUCLEOTIDE SEQUENCE [LARGE SCALE GENOMIC DNA]</scope>
    <source>
        <strain evidence="3 4">ATCC 25309</strain>
    </source>
</reference>
<feature type="domain" description="OmpA-like" evidence="2">
    <location>
        <begin position="46"/>
        <end position="152"/>
    </location>
</feature>
<dbReference type="Proteomes" id="UP000295662">
    <property type="component" value="Unassembled WGS sequence"/>
</dbReference>
<dbReference type="InterPro" id="IPR006665">
    <property type="entry name" value="OmpA-like"/>
</dbReference>
<organism evidence="3 4">
    <name type="scientific">Prosthecobacter fusiformis</name>
    <dbReference type="NCBI Taxonomy" id="48464"/>
    <lineage>
        <taxon>Bacteria</taxon>
        <taxon>Pseudomonadati</taxon>
        <taxon>Verrucomicrobiota</taxon>
        <taxon>Verrucomicrobiia</taxon>
        <taxon>Verrucomicrobiales</taxon>
        <taxon>Verrucomicrobiaceae</taxon>
        <taxon>Prosthecobacter</taxon>
    </lineage>
</organism>
<protein>
    <submittedName>
        <fullName evidence="3">OmpA family protein</fullName>
    </submittedName>
</protein>
<keyword evidence="4" id="KW-1185">Reference proteome</keyword>
<proteinExistence type="predicted"/>
<dbReference type="SUPFAM" id="SSF103088">
    <property type="entry name" value="OmpA-like"/>
    <property type="match status" value="1"/>
</dbReference>
<dbReference type="Gene3D" id="3.30.1330.60">
    <property type="entry name" value="OmpA-like domain"/>
    <property type="match status" value="1"/>
</dbReference>
<gene>
    <name evidence="3" type="ORF">EI77_01625</name>
</gene>
<evidence type="ECO:0000259" key="2">
    <source>
        <dbReference type="PROSITE" id="PS51123"/>
    </source>
</evidence>
<dbReference type="PROSITE" id="PS51257">
    <property type="entry name" value="PROKAR_LIPOPROTEIN"/>
    <property type="match status" value="1"/>
</dbReference>
<comment type="caution">
    <text evidence="3">The sequence shown here is derived from an EMBL/GenBank/DDBJ whole genome shotgun (WGS) entry which is preliminary data.</text>
</comment>
<dbReference type="InterPro" id="IPR036737">
    <property type="entry name" value="OmpA-like_sf"/>
</dbReference>
<dbReference type="GO" id="GO:0016020">
    <property type="term" value="C:membrane"/>
    <property type="evidence" value="ECO:0007669"/>
    <property type="project" value="UniProtKB-UniRule"/>
</dbReference>
<name>A0A4R7S7G1_9BACT</name>
<dbReference type="RefSeq" id="WP_166647116.1">
    <property type="nucleotide sequence ID" value="NZ_SOCA01000002.1"/>
</dbReference>
<dbReference type="PROSITE" id="PS51123">
    <property type="entry name" value="OMPA_2"/>
    <property type="match status" value="1"/>
</dbReference>
<evidence type="ECO:0000256" key="1">
    <source>
        <dbReference type="PROSITE-ProRule" id="PRU00473"/>
    </source>
</evidence>
<dbReference type="EMBL" id="SOCA01000002">
    <property type="protein sequence ID" value="TDU73157.1"/>
    <property type="molecule type" value="Genomic_DNA"/>
</dbReference>
<sequence>MRSALIYSIAGALTLCSCTTVTSVFQEKEADIVFALGSREGFVSPMTASLKPVCPALEFSGTSYSLHGAHQRTLQGLATAWPESKPRFLIAGYAPHDLPEDYARALSERRAQAVRQVLIEAGVEAANLQTIGFGNDSAPSGPSTGVVVIYKQ</sequence>
<dbReference type="Pfam" id="PF00691">
    <property type="entry name" value="OmpA"/>
    <property type="match status" value="1"/>
</dbReference>
<evidence type="ECO:0000313" key="4">
    <source>
        <dbReference type="Proteomes" id="UP000295662"/>
    </source>
</evidence>
<evidence type="ECO:0000313" key="3">
    <source>
        <dbReference type="EMBL" id="TDU73157.1"/>
    </source>
</evidence>